<gene>
    <name evidence="2" type="ORF">C1I93_11635</name>
</gene>
<evidence type="ECO:0000313" key="3">
    <source>
        <dbReference type="Proteomes" id="UP000248627"/>
    </source>
</evidence>
<feature type="compositionally biased region" description="Pro residues" evidence="1">
    <location>
        <begin position="292"/>
        <end position="305"/>
    </location>
</feature>
<protein>
    <submittedName>
        <fullName evidence="2">Uncharacterized protein</fullName>
    </submittedName>
</protein>
<evidence type="ECO:0000256" key="1">
    <source>
        <dbReference type="SAM" id="MobiDB-lite"/>
    </source>
</evidence>
<accession>A0A2W2DK14</accession>
<dbReference type="Proteomes" id="UP000248627">
    <property type="component" value="Unassembled WGS sequence"/>
</dbReference>
<dbReference type="EMBL" id="POTX01000059">
    <property type="protein sequence ID" value="PZF97506.1"/>
    <property type="molecule type" value="Genomic_DNA"/>
</dbReference>
<feature type="compositionally biased region" description="Basic and acidic residues" evidence="1">
    <location>
        <begin position="480"/>
        <end position="491"/>
    </location>
</feature>
<sequence>MVTAADRVDAAQLGTRSILGSGGQGTVWALDDPTTVYKEYAGEALGSLDVAALEAMVAFPAGLPDWQAASLRARAAWPTAIVQRDGRVTGLLMPRVPQPFHTRIWLTRDYQERLAQVQLLLNDQPYLAARRLAVDDRLRLELLYDVAQTMAQWHELGVVVGDLSPNNLLFSTTSRPRCYFIDCDAMRVGGRSVLPQIETPDWQTPSAGEPTGTTHTDAYKFALLCIRLFAGDQGARDAAVLRAVDPALYALATQAVTVAPADRPGLARWRETLAEALIAPGRSTAALRSPAAPTPTPAASPPGPAASPSGPSTAPAGHPRPVAVTRPARSVRRLVPLVLVAVLLLCAAPTVSSSVGTWWRGTVGAETPTNVSMSPAEQAAQVAELLAVSGRDRKRVVSAIENTIFCRNTSAAADTLGRAADGRQAALDRAEALRTDQLPNGAELKEQMILAFRHSRAADEAYQRWASRVSADGCRSPAMRGKDRTRGDSESRAAGAAKRRVAKLWNPIAESHGHPTVSHLTI</sequence>
<dbReference type="AlphaFoldDB" id="A0A2W2DK14"/>
<comment type="caution">
    <text evidence="2">The sequence shown here is derived from an EMBL/GenBank/DDBJ whole genome shotgun (WGS) entry which is preliminary data.</text>
</comment>
<keyword evidence="3" id="KW-1185">Reference proteome</keyword>
<proteinExistence type="predicted"/>
<feature type="region of interest" description="Disordered" evidence="1">
    <location>
        <begin position="473"/>
        <end position="497"/>
    </location>
</feature>
<reference evidence="2 3" key="1">
    <citation type="submission" date="2018-01" db="EMBL/GenBank/DDBJ databases">
        <title>Draft genome sequence of Jishengella endophytica.</title>
        <authorList>
            <person name="Sahin N."/>
            <person name="Ay H."/>
            <person name="Saygin H."/>
        </authorList>
    </citation>
    <scope>NUCLEOTIDE SEQUENCE [LARGE SCALE GENOMIC DNA]</scope>
    <source>
        <strain evidence="2 3">DSM 45430</strain>
    </source>
</reference>
<dbReference type="SUPFAM" id="SSF56112">
    <property type="entry name" value="Protein kinase-like (PK-like)"/>
    <property type="match status" value="1"/>
</dbReference>
<dbReference type="InterPro" id="IPR011009">
    <property type="entry name" value="Kinase-like_dom_sf"/>
</dbReference>
<feature type="region of interest" description="Disordered" evidence="1">
    <location>
        <begin position="284"/>
        <end position="322"/>
    </location>
</feature>
<organism evidence="2 3">
    <name type="scientific">Micromonospora endophytica</name>
    <dbReference type="NCBI Taxonomy" id="515350"/>
    <lineage>
        <taxon>Bacteria</taxon>
        <taxon>Bacillati</taxon>
        <taxon>Actinomycetota</taxon>
        <taxon>Actinomycetes</taxon>
        <taxon>Micromonosporales</taxon>
        <taxon>Micromonosporaceae</taxon>
        <taxon>Micromonospora</taxon>
    </lineage>
</organism>
<evidence type="ECO:0000313" key="2">
    <source>
        <dbReference type="EMBL" id="PZF97506.1"/>
    </source>
</evidence>
<feature type="compositionally biased region" description="Low complexity" evidence="1">
    <location>
        <begin position="306"/>
        <end position="317"/>
    </location>
</feature>
<name>A0A2W2DK14_9ACTN</name>
<dbReference type="Gene3D" id="1.10.510.10">
    <property type="entry name" value="Transferase(Phosphotransferase) domain 1"/>
    <property type="match status" value="1"/>
</dbReference>